<dbReference type="OrthoDB" id="7658418at2"/>
<dbReference type="Proteomes" id="UP000755667">
    <property type="component" value="Unassembled WGS sequence"/>
</dbReference>
<feature type="region of interest" description="Disordered" evidence="1">
    <location>
        <begin position="53"/>
        <end position="147"/>
    </location>
</feature>
<evidence type="ECO:0000313" key="3">
    <source>
        <dbReference type="EMBL" id="MBM2418337.1"/>
    </source>
</evidence>
<gene>
    <name evidence="2" type="ORF">JQX41_15235</name>
    <name evidence="3" type="ORF">JQX48_15245</name>
</gene>
<sequence length="580" mass="58538">MSRGILSGAIWGTVLSIGGLGALSVMAPDRVVAPVEDVAAPVEADVPVVAEGEPAEVATAPQGEAETPPAMSETTLPVQDAPQPETAAETSEPEATAPEAPTEEAVETTDPVVEPAPQPDGSGDASGSAVTAPGVRPKDVTAVTPDASVPLLDAPVAEQSTMPAETEAAPVPAPETGETIAALALPETSTAPVAPSGAEDQGAPGGVQAPVLSVPENEAGLSVSTEPAQSPVPPVPDVEAPLVPAPDTGETEPAESETTEAAEESSAEESATEESAKEDRTVPERPAVRRLVPSVPETAPVDTETSTAALRPAIGTPAASLTERSPGNSSRLPSIGAEQDAAPDDTPSARADTSGLPPLQRFAAQVDSDPSLPKMSIVMIDDGTGPLGPDTLEGFPFPVTFAIDPAQPGATDRMAAYRALGYEVAALVALPAAAQPTDVEQILGGAVAAVPEAVALIEAPGGGLQADRAVTEQATSFAADSGHGLVFLPNGLNTAQAIAQREAVPALSILRDFDGEGQDARTKRRFLDGAAFRARQDGAVVMLGRLTPDTLSALVLWGLQDRASIVSMVPVSTLLLGQSN</sequence>
<dbReference type="Pfam" id="PF04748">
    <property type="entry name" value="Polysacc_deac_2"/>
    <property type="match status" value="1"/>
</dbReference>
<comment type="caution">
    <text evidence="2">The sequence shown here is derived from an EMBL/GenBank/DDBJ whole genome shotgun (WGS) entry which is preliminary data.</text>
</comment>
<feature type="compositionally biased region" description="Acidic residues" evidence="1">
    <location>
        <begin position="249"/>
        <end position="272"/>
    </location>
</feature>
<dbReference type="EMBL" id="JAFBXF010000010">
    <property type="protein sequence ID" value="MBM2418337.1"/>
    <property type="molecule type" value="Genomic_DNA"/>
</dbReference>
<evidence type="ECO:0000313" key="2">
    <source>
        <dbReference type="EMBL" id="MBM2413668.1"/>
    </source>
</evidence>
<dbReference type="RefSeq" id="WP_085632118.1">
    <property type="nucleotide sequence ID" value="NZ_JAFBWU010000010.1"/>
</dbReference>
<protein>
    <submittedName>
        <fullName evidence="2">Divergent polysaccharide deacetylase family protein</fullName>
    </submittedName>
</protein>
<dbReference type="GO" id="GO:0005975">
    <property type="term" value="P:carbohydrate metabolic process"/>
    <property type="evidence" value="ECO:0007669"/>
    <property type="project" value="InterPro"/>
</dbReference>
<dbReference type="Gene3D" id="3.20.20.370">
    <property type="entry name" value="Glycoside hydrolase/deacetylase"/>
    <property type="match status" value="1"/>
</dbReference>
<dbReference type="GeneID" id="62642503"/>
<dbReference type="AlphaFoldDB" id="A0A9Q2NZ87"/>
<accession>A0A9Q2NZ87</accession>
<dbReference type="InterPro" id="IPR011330">
    <property type="entry name" value="Glyco_hydro/deAcase_b/a-brl"/>
</dbReference>
<feature type="region of interest" description="Disordered" evidence="1">
    <location>
        <begin position="187"/>
        <end position="358"/>
    </location>
</feature>
<evidence type="ECO:0000256" key="1">
    <source>
        <dbReference type="SAM" id="MobiDB-lite"/>
    </source>
</evidence>
<organism evidence="2 4">
    <name type="scientific">Marivita cryptomonadis</name>
    <dbReference type="NCBI Taxonomy" id="505252"/>
    <lineage>
        <taxon>Bacteria</taxon>
        <taxon>Pseudomonadati</taxon>
        <taxon>Pseudomonadota</taxon>
        <taxon>Alphaproteobacteria</taxon>
        <taxon>Rhodobacterales</taxon>
        <taxon>Roseobacteraceae</taxon>
        <taxon>Marivita</taxon>
    </lineage>
</organism>
<evidence type="ECO:0000313" key="5">
    <source>
        <dbReference type="Proteomes" id="UP000809440"/>
    </source>
</evidence>
<proteinExistence type="predicted"/>
<feature type="compositionally biased region" description="Polar residues" evidence="1">
    <location>
        <begin position="322"/>
        <end position="332"/>
    </location>
</feature>
<dbReference type="InterPro" id="IPR006837">
    <property type="entry name" value="Divergent_DAC"/>
</dbReference>
<name>A0A9Q2NZ87_9RHOB</name>
<reference evidence="2 5" key="1">
    <citation type="submission" date="2021-01" db="EMBL/GenBank/DDBJ databases">
        <title>Diatom-associated Roseobacters Show Island Model of Population Structure.</title>
        <authorList>
            <person name="Qu L."/>
            <person name="Feng X."/>
            <person name="Chen Y."/>
            <person name="Li L."/>
            <person name="Wang X."/>
            <person name="Hu Z."/>
            <person name="Wang H."/>
            <person name="Luo H."/>
        </authorList>
    </citation>
    <scope>NUCLEOTIDE SEQUENCE</scope>
    <source>
        <strain evidence="3 5">CC28-63</strain>
        <strain evidence="2">CC28-69</strain>
    </source>
</reference>
<dbReference type="CDD" id="cd10936">
    <property type="entry name" value="CE4_DAC2"/>
    <property type="match status" value="1"/>
</dbReference>
<feature type="compositionally biased region" description="Low complexity" evidence="1">
    <location>
        <begin position="84"/>
        <end position="100"/>
    </location>
</feature>
<evidence type="ECO:0000313" key="4">
    <source>
        <dbReference type="Proteomes" id="UP000755667"/>
    </source>
</evidence>
<dbReference type="EMBL" id="JAFBXE010000010">
    <property type="protein sequence ID" value="MBM2413668.1"/>
    <property type="molecule type" value="Genomic_DNA"/>
</dbReference>
<dbReference type="Proteomes" id="UP000809440">
    <property type="component" value="Unassembled WGS sequence"/>
</dbReference>
<feature type="compositionally biased region" description="Basic and acidic residues" evidence="1">
    <location>
        <begin position="274"/>
        <end position="287"/>
    </location>
</feature>
<dbReference type="SUPFAM" id="SSF88713">
    <property type="entry name" value="Glycoside hydrolase/deacetylase"/>
    <property type="match status" value="1"/>
</dbReference>
<keyword evidence="5" id="KW-1185">Reference proteome</keyword>